<feature type="region of interest" description="Disordered" evidence="3">
    <location>
        <begin position="541"/>
        <end position="574"/>
    </location>
</feature>
<dbReference type="Pfam" id="PF00617">
    <property type="entry name" value="RasGEF"/>
    <property type="match status" value="1"/>
</dbReference>
<protein>
    <recommendedName>
        <fullName evidence="4">Ras-GEF domain-containing protein</fullName>
    </recommendedName>
</protein>
<dbReference type="PROSITE" id="PS50009">
    <property type="entry name" value="RASGEF_CAT"/>
    <property type="match status" value="1"/>
</dbReference>
<evidence type="ECO:0000256" key="1">
    <source>
        <dbReference type="ARBA" id="ARBA00022658"/>
    </source>
</evidence>
<dbReference type="InterPro" id="IPR001895">
    <property type="entry name" value="RASGEF_cat_dom"/>
</dbReference>
<name>A0ABP0FLS8_CLALP</name>
<evidence type="ECO:0000256" key="3">
    <source>
        <dbReference type="SAM" id="MobiDB-lite"/>
    </source>
</evidence>
<dbReference type="InterPro" id="IPR036964">
    <property type="entry name" value="RASGEF_cat_dom_sf"/>
</dbReference>
<feature type="domain" description="Ras-GEF" evidence="4">
    <location>
        <begin position="374"/>
        <end position="677"/>
    </location>
</feature>
<feature type="region of interest" description="Disordered" evidence="3">
    <location>
        <begin position="170"/>
        <end position="193"/>
    </location>
</feature>
<dbReference type="Proteomes" id="UP001642483">
    <property type="component" value="Unassembled WGS sequence"/>
</dbReference>
<comment type="caution">
    <text evidence="5">The sequence shown here is derived from an EMBL/GenBank/DDBJ whole genome shotgun (WGS) entry which is preliminary data.</text>
</comment>
<dbReference type="PANTHER" id="PTHR23113">
    <property type="entry name" value="GUANINE NUCLEOTIDE EXCHANGE FACTOR"/>
    <property type="match status" value="1"/>
</dbReference>
<evidence type="ECO:0000259" key="4">
    <source>
        <dbReference type="PROSITE" id="PS50009"/>
    </source>
</evidence>
<evidence type="ECO:0000256" key="2">
    <source>
        <dbReference type="PROSITE-ProRule" id="PRU00168"/>
    </source>
</evidence>
<keyword evidence="1 2" id="KW-0344">Guanine-nucleotide releasing factor</keyword>
<feature type="compositionally biased region" description="Polar residues" evidence="3">
    <location>
        <begin position="541"/>
        <end position="553"/>
    </location>
</feature>
<keyword evidence="6" id="KW-1185">Reference proteome</keyword>
<dbReference type="InterPro" id="IPR023578">
    <property type="entry name" value="Ras_GEF_dom_sf"/>
</dbReference>
<reference evidence="5 6" key="1">
    <citation type="submission" date="2024-02" db="EMBL/GenBank/DDBJ databases">
        <authorList>
            <person name="Daric V."/>
            <person name="Darras S."/>
        </authorList>
    </citation>
    <scope>NUCLEOTIDE SEQUENCE [LARGE SCALE GENOMIC DNA]</scope>
</reference>
<dbReference type="PANTHER" id="PTHR23113:SF356">
    <property type="entry name" value="FI05912P-RELATED"/>
    <property type="match status" value="1"/>
</dbReference>
<sequence>MLNWKYFVKLTDLYRKTDKISSKTIRKKSAVMEETMRQEALLRHLLNEKTTKADNKFIYSFLLGSRLFLSPHQLLTDLHRLSNEANDQKNRRSFSGKMCTKCREMHSKSRDEPKATVVAPLPNATAINNSAQKGTDFRAGAAKYRSSAYITINASPSTSNNMVMDGEETIRRRRRGRKRNQEEQGSSSPVRPRVLENLLAADRSSTVSRDSGILSAVLDWEELDNANNNSNSRKAAERAGLNINDSGLLLDEDPADACKMCAIISARSQSMSHKRQLVHVLHEWVKHFPADFRNKKNMWTLNDVIKSCQSENEELSGQCTQVIDCISRRTAAQESYEQQLSGSESDNWLKESSKYPKTRDWMVNLVLILKDATDVNAMAQQLCLIEMDFLRHVGAEEFLQMFTADGDEDVRTNLGACVRWFNRLSHLVGTVICQCRKRKHSRHVITFFARVADRCFELSNFNSAMAILTGLSLGPVTRLKRTWSKLLLSELHHLQTVFDPTNNFQKYRTIYSSRIEKLHSSSSPADSKEENRYSIISQRSIASVTSTSSQQGDSGIECDHETSPDSTSPPSFAASSKKHFAFEQGAALPQDGVMVPFLVLLVKDVYFLNHAIPTIDEAGNVNVEKLRNLANILSPLEEWKTMTSSYHKHDEMQDFLLRSPVQDDADLYLLSYKREAPTNRFEKQQLKCLRAERDLKKKNDSGTSRRRKTV</sequence>
<feature type="compositionally biased region" description="Polar residues" evidence="3">
    <location>
        <begin position="564"/>
        <end position="574"/>
    </location>
</feature>
<evidence type="ECO:0000313" key="6">
    <source>
        <dbReference type="Proteomes" id="UP001642483"/>
    </source>
</evidence>
<dbReference type="InterPro" id="IPR008937">
    <property type="entry name" value="Ras-like_GEF"/>
</dbReference>
<dbReference type="SMART" id="SM00147">
    <property type="entry name" value="RasGEF"/>
    <property type="match status" value="1"/>
</dbReference>
<dbReference type="EMBL" id="CAWYQH010000057">
    <property type="protein sequence ID" value="CAK8679357.1"/>
    <property type="molecule type" value="Genomic_DNA"/>
</dbReference>
<organism evidence="5 6">
    <name type="scientific">Clavelina lepadiformis</name>
    <name type="common">Light-bulb sea squirt</name>
    <name type="synonym">Ascidia lepadiformis</name>
    <dbReference type="NCBI Taxonomy" id="159417"/>
    <lineage>
        <taxon>Eukaryota</taxon>
        <taxon>Metazoa</taxon>
        <taxon>Chordata</taxon>
        <taxon>Tunicata</taxon>
        <taxon>Ascidiacea</taxon>
        <taxon>Aplousobranchia</taxon>
        <taxon>Clavelinidae</taxon>
        <taxon>Clavelina</taxon>
    </lineage>
</organism>
<dbReference type="SUPFAM" id="SSF48366">
    <property type="entry name" value="Ras GEF"/>
    <property type="match status" value="1"/>
</dbReference>
<gene>
    <name evidence="5" type="ORF">CVLEPA_LOCUS9602</name>
</gene>
<dbReference type="Gene3D" id="1.10.840.10">
    <property type="entry name" value="Ras guanine-nucleotide exchange factors catalytic domain"/>
    <property type="match status" value="1"/>
</dbReference>
<proteinExistence type="predicted"/>
<accession>A0ABP0FLS8</accession>
<evidence type="ECO:0000313" key="5">
    <source>
        <dbReference type="EMBL" id="CAK8679357.1"/>
    </source>
</evidence>